<sequence length="119" mass="13143">MSGRGPELRWRTFLMPFTDTPVRLARLRRDSVTTATAALVRFPPGWSRTACVAYASDEEFMLLSGELRMSGQVHRPGVRVRVPGGTPRRASSTPRGAVAVAWFTGDPGVVERLCRARET</sequence>
<reference evidence="1 2" key="1">
    <citation type="submission" date="2024-06" db="EMBL/GenBank/DDBJ databases">
        <title>The Natural Products Discovery Center: Release of the First 8490 Sequenced Strains for Exploring Actinobacteria Biosynthetic Diversity.</title>
        <authorList>
            <person name="Kalkreuter E."/>
            <person name="Kautsar S.A."/>
            <person name="Yang D."/>
            <person name="Bader C.D."/>
            <person name="Teijaro C.N."/>
            <person name="Fluegel L."/>
            <person name="Davis C.M."/>
            <person name="Simpson J.R."/>
            <person name="Lauterbach L."/>
            <person name="Steele A.D."/>
            <person name="Gui C."/>
            <person name="Meng S."/>
            <person name="Li G."/>
            <person name="Viehrig K."/>
            <person name="Ye F."/>
            <person name="Su P."/>
            <person name="Kiefer A.F."/>
            <person name="Nichols A."/>
            <person name="Cepeda A.J."/>
            <person name="Yan W."/>
            <person name="Fan B."/>
            <person name="Jiang Y."/>
            <person name="Adhikari A."/>
            <person name="Zheng C.-J."/>
            <person name="Schuster L."/>
            <person name="Cowan T.M."/>
            <person name="Smanski M.J."/>
            <person name="Chevrette M.G."/>
            <person name="De Carvalho L.P.S."/>
            <person name="Shen B."/>
        </authorList>
    </citation>
    <scope>NUCLEOTIDE SEQUENCE [LARGE SCALE GENOMIC DNA]</scope>
    <source>
        <strain evidence="1 2">NPDC048946</strain>
    </source>
</reference>
<gene>
    <name evidence="1" type="ORF">AB0C36_00710</name>
</gene>
<dbReference type="Proteomes" id="UP001551482">
    <property type="component" value="Unassembled WGS sequence"/>
</dbReference>
<dbReference type="SUPFAM" id="SSF51182">
    <property type="entry name" value="RmlC-like cupins"/>
    <property type="match status" value="1"/>
</dbReference>
<comment type="caution">
    <text evidence="1">The sequence shown here is derived from an EMBL/GenBank/DDBJ whole genome shotgun (WGS) entry which is preliminary data.</text>
</comment>
<organism evidence="1 2">
    <name type="scientific">Streptodolium elevatio</name>
    <dbReference type="NCBI Taxonomy" id="3157996"/>
    <lineage>
        <taxon>Bacteria</taxon>
        <taxon>Bacillati</taxon>
        <taxon>Actinomycetota</taxon>
        <taxon>Actinomycetes</taxon>
        <taxon>Kitasatosporales</taxon>
        <taxon>Streptomycetaceae</taxon>
        <taxon>Streptodolium</taxon>
    </lineage>
</organism>
<evidence type="ECO:0000313" key="1">
    <source>
        <dbReference type="EMBL" id="MEU8132009.1"/>
    </source>
</evidence>
<dbReference type="EMBL" id="JBEZFP010000001">
    <property type="protein sequence ID" value="MEU8132009.1"/>
    <property type="molecule type" value="Genomic_DNA"/>
</dbReference>
<dbReference type="Gene3D" id="2.60.120.10">
    <property type="entry name" value="Jelly Rolls"/>
    <property type="match status" value="1"/>
</dbReference>
<name>A0ABV3D9X8_9ACTN</name>
<dbReference type="RefSeq" id="WP_358347116.1">
    <property type="nucleotide sequence ID" value="NZ_JBEZFP010000001.1"/>
</dbReference>
<keyword evidence="2" id="KW-1185">Reference proteome</keyword>
<proteinExistence type="predicted"/>
<dbReference type="InterPro" id="IPR014710">
    <property type="entry name" value="RmlC-like_jellyroll"/>
</dbReference>
<accession>A0ABV3D9X8</accession>
<evidence type="ECO:0000313" key="2">
    <source>
        <dbReference type="Proteomes" id="UP001551482"/>
    </source>
</evidence>
<protein>
    <submittedName>
        <fullName evidence="1">Uncharacterized protein</fullName>
    </submittedName>
</protein>
<dbReference type="InterPro" id="IPR011051">
    <property type="entry name" value="RmlC_Cupin_sf"/>
</dbReference>